<protein>
    <submittedName>
        <fullName evidence="2">GNAT family N-acetyltransferase</fullName>
    </submittedName>
</protein>
<name>A0A934MT88_9BACL</name>
<dbReference type="InterPro" id="IPR000182">
    <property type="entry name" value="GNAT_dom"/>
</dbReference>
<feature type="domain" description="N-acetyltransferase" evidence="1">
    <location>
        <begin position="2"/>
        <end position="143"/>
    </location>
</feature>
<dbReference type="AlphaFoldDB" id="A0A934MT88"/>
<dbReference type="SUPFAM" id="SSF55729">
    <property type="entry name" value="Acyl-CoA N-acyltransferases (Nat)"/>
    <property type="match status" value="1"/>
</dbReference>
<dbReference type="CDD" id="cd04301">
    <property type="entry name" value="NAT_SF"/>
    <property type="match status" value="1"/>
</dbReference>
<dbReference type="PANTHER" id="PTHR13355">
    <property type="entry name" value="GLUCOSAMINE 6-PHOSPHATE N-ACETYLTRANSFERASE"/>
    <property type="match status" value="1"/>
</dbReference>
<dbReference type="Pfam" id="PF13673">
    <property type="entry name" value="Acetyltransf_10"/>
    <property type="match status" value="1"/>
</dbReference>
<reference evidence="2" key="1">
    <citation type="submission" date="2020-12" db="EMBL/GenBank/DDBJ databases">
        <authorList>
            <person name="Huq M.A."/>
        </authorList>
    </citation>
    <scope>NUCLEOTIDE SEQUENCE</scope>
    <source>
        <strain evidence="2">MAHUQ-46</strain>
    </source>
</reference>
<dbReference type="PROSITE" id="PS51186">
    <property type="entry name" value="GNAT"/>
    <property type="match status" value="1"/>
</dbReference>
<keyword evidence="3" id="KW-1185">Reference proteome</keyword>
<dbReference type="GO" id="GO:0004343">
    <property type="term" value="F:glucosamine 6-phosphate N-acetyltransferase activity"/>
    <property type="evidence" value="ECO:0007669"/>
    <property type="project" value="TreeGrafter"/>
</dbReference>
<dbReference type="InterPro" id="IPR039143">
    <property type="entry name" value="GNPNAT1-like"/>
</dbReference>
<dbReference type="PANTHER" id="PTHR13355:SF11">
    <property type="entry name" value="GLUCOSAMINE 6-PHOSPHATE N-ACETYLTRANSFERASE"/>
    <property type="match status" value="1"/>
</dbReference>
<proteinExistence type="predicted"/>
<dbReference type="Proteomes" id="UP000640274">
    <property type="component" value="Unassembled WGS sequence"/>
</dbReference>
<accession>A0A934MT88</accession>
<sequence>MKAIRITTEQEFEAASRIRKVVFCEEQGVPEENEFDEYDVDPSTDHILVYVEGQPAAVGRLRVVGDAGKLERICVLASHRKYGLGKAVVEKLESLAMEKGLKKAKLNAQVQAENFYKRLGYAVVSDVFMEENIPHVTMTKEWA</sequence>
<evidence type="ECO:0000259" key="1">
    <source>
        <dbReference type="PROSITE" id="PS51186"/>
    </source>
</evidence>
<evidence type="ECO:0000313" key="3">
    <source>
        <dbReference type="Proteomes" id="UP000640274"/>
    </source>
</evidence>
<evidence type="ECO:0000313" key="2">
    <source>
        <dbReference type="EMBL" id="MBJ6363999.1"/>
    </source>
</evidence>
<comment type="caution">
    <text evidence="2">The sequence shown here is derived from an EMBL/GenBank/DDBJ whole genome shotgun (WGS) entry which is preliminary data.</text>
</comment>
<dbReference type="InterPro" id="IPR016181">
    <property type="entry name" value="Acyl_CoA_acyltransferase"/>
</dbReference>
<organism evidence="2 3">
    <name type="scientific">Paenibacillus roseus</name>
    <dbReference type="NCBI Taxonomy" id="2798579"/>
    <lineage>
        <taxon>Bacteria</taxon>
        <taxon>Bacillati</taxon>
        <taxon>Bacillota</taxon>
        <taxon>Bacilli</taxon>
        <taxon>Bacillales</taxon>
        <taxon>Paenibacillaceae</taxon>
        <taxon>Paenibacillus</taxon>
    </lineage>
</organism>
<dbReference type="EMBL" id="JAELUP010000113">
    <property type="protein sequence ID" value="MBJ6363999.1"/>
    <property type="molecule type" value="Genomic_DNA"/>
</dbReference>
<gene>
    <name evidence="2" type="ORF">JFN88_22540</name>
</gene>
<dbReference type="RefSeq" id="WP_199021606.1">
    <property type="nucleotide sequence ID" value="NZ_JAELUP010000113.1"/>
</dbReference>
<dbReference type="Gene3D" id="3.40.630.30">
    <property type="match status" value="1"/>
</dbReference>